<dbReference type="Gene3D" id="1.10.1280.10">
    <property type="entry name" value="Di-copper center containing domain from catechol oxidase"/>
    <property type="match status" value="1"/>
</dbReference>
<comment type="caution">
    <text evidence="5">The sequence shown here is derived from an EMBL/GenBank/DDBJ whole genome shotgun (WGS) entry which is preliminary data.</text>
</comment>
<proteinExistence type="predicted"/>
<evidence type="ECO:0000256" key="2">
    <source>
        <dbReference type="SAM" id="Phobius"/>
    </source>
</evidence>
<dbReference type="EMBL" id="JAVHJV010000003">
    <property type="protein sequence ID" value="KAK5944240.1"/>
    <property type="molecule type" value="Genomic_DNA"/>
</dbReference>
<dbReference type="PANTHER" id="PTHR11474:SF127">
    <property type="entry name" value="TYROSINASE COPPER-BINDING DOMAIN-CONTAINING PROTEIN"/>
    <property type="match status" value="1"/>
</dbReference>
<dbReference type="Pfam" id="PF00264">
    <property type="entry name" value="Tyrosinase"/>
    <property type="match status" value="1"/>
</dbReference>
<reference evidence="5 6" key="1">
    <citation type="journal article" date="2023" name="Res Sq">
        <title>Genomic and morphological characterization of Knufia obscura isolated from the Mars 2020 spacecraft assembly facility.</title>
        <authorList>
            <person name="Chander A.M."/>
            <person name="Teixeira M.M."/>
            <person name="Singh N.K."/>
            <person name="Williams M.P."/>
            <person name="Parker C.W."/>
            <person name="Leo P."/>
            <person name="Stajich J.E."/>
            <person name="Torok T."/>
            <person name="Tighe S."/>
            <person name="Mason C.E."/>
            <person name="Venkateswaran K."/>
        </authorList>
    </citation>
    <scope>NUCLEOTIDE SEQUENCE [LARGE SCALE GENOMIC DNA]</scope>
    <source>
        <strain evidence="5 6">CCFEE 5817</strain>
    </source>
</reference>
<dbReference type="InterPro" id="IPR008922">
    <property type="entry name" value="Di-copper_centre_dom_sf"/>
</dbReference>
<dbReference type="InterPro" id="IPR002227">
    <property type="entry name" value="Tyrosinase_Cu-bd"/>
</dbReference>
<dbReference type="PROSITE" id="PS00498">
    <property type="entry name" value="TYROSINASE_2"/>
    <property type="match status" value="1"/>
</dbReference>
<dbReference type="RefSeq" id="XP_064732330.1">
    <property type="nucleotide sequence ID" value="XM_064871950.1"/>
</dbReference>
<dbReference type="InterPro" id="IPR050316">
    <property type="entry name" value="Tyrosinase/Hemocyanin"/>
</dbReference>
<gene>
    <name evidence="5" type="ORF">PMZ80_003521</name>
</gene>
<dbReference type="SUPFAM" id="SSF48056">
    <property type="entry name" value="Di-copper centre-containing domain"/>
    <property type="match status" value="1"/>
</dbReference>
<keyword evidence="2" id="KW-0812">Transmembrane</keyword>
<dbReference type="PRINTS" id="PR00092">
    <property type="entry name" value="TYROSINASE"/>
</dbReference>
<evidence type="ECO:0000259" key="3">
    <source>
        <dbReference type="PROSITE" id="PS00497"/>
    </source>
</evidence>
<dbReference type="Proteomes" id="UP001334248">
    <property type="component" value="Unassembled WGS sequence"/>
</dbReference>
<dbReference type="PANTHER" id="PTHR11474">
    <property type="entry name" value="TYROSINASE FAMILY MEMBER"/>
    <property type="match status" value="1"/>
</dbReference>
<evidence type="ECO:0000256" key="1">
    <source>
        <dbReference type="ARBA" id="ARBA00022723"/>
    </source>
</evidence>
<feature type="transmembrane region" description="Helical" evidence="2">
    <location>
        <begin position="20"/>
        <end position="41"/>
    </location>
</feature>
<dbReference type="GeneID" id="89996970"/>
<keyword evidence="2" id="KW-0472">Membrane</keyword>
<feature type="domain" description="Tyrosinase copper-binding" evidence="4">
    <location>
        <begin position="282"/>
        <end position="293"/>
    </location>
</feature>
<keyword evidence="2" id="KW-1133">Transmembrane helix</keyword>
<name>A0ABR0RVD6_9EURO</name>
<keyword evidence="6" id="KW-1185">Reference proteome</keyword>
<sequence>MVVYRHRKQLSRLSPGSSPWLFPITLTCILITTCLITAYLAGLAKGSIITRTQSHNPTLSHDGRCTNPPTRREWRTLTTREQRIYINAALRLQIKPSILTGNGTLNDDLVHIHQLIGSASHKSASFLPWHRAFLHVYETILKTHCEYPRDMTLPYWNWELDWSSLATSSIFSDETGFGGDGNESYPLGPGDGRCVTTGPFAYSKRLWFEGKVKPHCMGRRFVYFGTNEGNAINGSWYAPEVMGRVRRAPDYQTFREMLEGTVHNGLHWSIRGDFASFSAANDPIFWLHHGQLDRLWWEWQARDMEVRSTEYWGVPVETDWPGATTWSLEDDMTFGDLWGNITVSEVMRTDEGILCYRY</sequence>
<dbReference type="PROSITE" id="PS00497">
    <property type="entry name" value="TYROSINASE_1"/>
    <property type="match status" value="1"/>
</dbReference>
<evidence type="ECO:0000313" key="6">
    <source>
        <dbReference type="Proteomes" id="UP001334248"/>
    </source>
</evidence>
<accession>A0ABR0RVD6</accession>
<protein>
    <recommendedName>
        <fullName evidence="3 4">Tyrosinase copper-binding domain-containing protein</fullName>
    </recommendedName>
</protein>
<evidence type="ECO:0000313" key="5">
    <source>
        <dbReference type="EMBL" id="KAK5944240.1"/>
    </source>
</evidence>
<organism evidence="5 6">
    <name type="scientific">Knufia obscura</name>
    <dbReference type="NCBI Taxonomy" id="1635080"/>
    <lineage>
        <taxon>Eukaryota</taxon>
        <taxon>Fungi</taxon>
        <taxon>Dikarya</taxon>
        <taxon>Ascomycota</taxon>
        <taxon>Pezizomycotina</taxon>
        <taxon>Eurotiomycetes</taxon>
        <taxon>Chaetothyriomycetidae</taxon>
        <taxon>Chaetothyriales</taxon>
        <taxon>Trichomeriaceae</taxon>
        <taxon>Knufia</taxon>
    </lineage>
</organism>
<evidence type="ECO:0000259" key="4">
    <source>
        <dbReference type="PROSITE" id="PS00498"/>
    </source>
</evidence>
<feature type="domain" description="Tyrosinase copper-binding" evidence="3">
    <location>
        <begin position="121"/>
        <end position="138"/>
    </location>
</feature>
<keyword evidence="1" id="KW-0479">Metal-binding</keyword>